<evidence type="ECO:0000256" key="1">
    <source>
        <dbReference type="ARBA" id="ARBA00004571"/>
    </source>
</evidence>
<keyword evidence="4 7" id="KW-0812">Transmembrane</keyword>
<accession>A0A3S0BXV2</accession>
<comment type="similarity">
    <text evidence="7">Belongs to the TonB-dependent receptor family.</text>
</comment>
<dbReference type="EMBL" id="RQPJ01000003">
    <property type="protein sequence ID" value="RTE54141.1"/>
    <property type="molecule type" value="Genomic_DNA"/>
</dbReference>
<gene>
    <name evidence="9" type="ORF">EHW67_09470</name>
</gene>
<dbReference type="InterPro" id="IPR008969">
    <property type="entry name" value="CarboxyPept-like_regulatory"/>
</dbReference>
<comment type="subcellular location">
    <subcellularLocation>
        <location evidence="1 7">Cell outer membrane</location>
        <topology evidence="1 7">Multi-pass membrane protein</topology>
    </subcellularLocation>
</comment>
<evidence type="ECO:0000256" key="3">
    <source>
        <dbReference type="ARBA" id="ARBA00022452"/>
    </source>
</evidence>
<dbReference type="SUPFAM" id="SSF49464">
    <property type="entry name" value="Carboxypeptidase regulatory domain-like"/>
    <property type="match status" value="1"/>
</dbReference>
<dbReference type="PROSITE" id="PS52016">
    <property type="entry name" value="TONB_DEPENDENT_REC_3"/>
    <property type="match status" value="1"/>
</dbReference>
<name>A0A3S0BXV2_9FLAO</name>
<dbReference type="Gene3D" id="2.40.170.20">
    <property type="entry name" value="TonB-dependent receptor, beta-barrel domain"/>
    <property type="match status" value="1"/>
</dbReference>
<dbReference type="InterPro" id="IPR039426">
    <property type="entry name" value="TonB-dep_rcpt-like"/>
</dbReference>
<proteinExistence type="inferred from homology"/>
<dbReference type="SUPFAM" id="SSF56935">
    <property type="entry name" value="Porins"/>
    <property type="match status" value="1"/>
</dbReference>
<dbReference type="NCBIfam" id="TIGR04056">
    <property type="entry name" value="OMP_RagA_SusC"/>
    <property type="match status" value="1"/>
</dbReference>
<dbReference type="Proteomes" id="UP000267585">
    <property type="component" value="Unassembled WGS sequence"/>
</dbReference>
<dbReference type="Pfam" id="PF13715">
    <property type="entry name" value="CarbopepD_reg_2"/>
    <property type="match status" value="1"/>
</dbReference>
<dbReference type="GO" id="GO:0009279">
    <property type="term" value="C:cell outer membrane"/>
    <property type="evidence" value="ECO:0007669"/>
    <property type="project" value="UniProtKB-SubCell"/>
</dbReference>
<evidence type="ECO:0000256" key="7">
    <source>
        <dbReference type="PROSITE-ProRule" id="PRU01360"/>
    </source>
</evidence>
<dbReference type="InterPro" id="IPR012910">
    <property type="entry name" value="Plug_dom"/>
</dbReference>
<feature type="domain" description="TonB-dependent receptor plug" evidence="8">
    <location>
        <begin position="139"/>
        <end position="265"/>
    </location>
</feature>
<dbReference type="InterPro" id="IPR037066">
    <property type="entry name" value="Plug_dom_sf"/>
</dbReference>
<comment type="caution">
    <text evidence="9">The sequence shown here is derived from an EMBL/GenBank/DDBJ whole genome shotgun (WGS) entry which is preliminary data.</text>
</comment>
<keyword evidence="3 7" id="KW-1134">Transmembrane beta strand</keyword>
<evidence type="ECO:0000256" key="2">
    <source>
        <dbReference type="ARBA" id="ARBA00022448"/>
    </source>
</evidence>
<dbReference type="NCBIfam" id="TIGR04057">
    <property type="entry name" value="SusC_RagA_signa"/>
    <property type="match status" value="1"/>
</dbReference>
<reference evidence="9 10" key="1">
    <citation type="submission" date="2018-11" db="EMBL/GenBank/DDBJ databases">
        <title>Arenibacter aquaticus sp.nov., a marine bacterium isolated from surface seawater in the South China Sea.</title>
        <authorList>
            <person name="Guo J."/>
            <person name="Sun J."/>
        </authorList>
    </citation>
    <scope>NUCLEOTIDE SEQUENCE [LARGE SCALE GENOMIC DNA]</scope>
    <source>
        <strain evidence="9 10">GUO666</strain>
    </source>
</reference>
<keyword evidence="2 7" id="KW-0813">Transport</keyword>
<evidence type="ECO:0000256" key="5">
    <source>
        <dbReference type="ARBA" id="ARBA00023136"/>
    </source>
</evidence>
<evidence type="ECO:0000313" key="10">
    <source>
        <dbReference type="Proteomes" id="UP000267585"/>
    </source>
</evidence>
<keyword evidence="5 7" id="KW-0472">Membrane</keyword>
<organism evidence="9 10">
    <name type="scientific">Arenibacter aquaticus</name>
    <dbReference type="NCBI Taxonomy" id="2489054"/>
    <lineage>
        <taxon>Bacteria</taxon>
        <taxon>Pseudomonadati</taxon>
        <taxon>Bacteroidota</taxon>
        <taxon>Flavobacteriia</taxon>
        <taxon>Flavobacteriales</taxon>
        <taxon>Flavobacteriaceae</taxon>
        <taxon>Arenibacter</taxon>
    </lineage>
</organism>
<dbReference type="AlphaFoldDB" id="A0A3S0BXV2"/>
<dbReference type="OrthoDB" id="9768177at2"/>
<evidence type="ECO:0000313" key="9">
    <source>
        <dbReference type="EMBL" id="RTE54141.1"/>
    </source>
</evidence>
<dbReference type="Gene3D" id="2.170.130.10">
    <property type="entry name" value="TonB-dependent receptor, plug domain"/>
    <property type="match status" value="1"/>
</dbReference>
<evidence type="ECO:0000256" key="4">
    <source>
        <dbReference type="ARBA" id="ARBA00022692"/>
    </source>
</evidence>
<dbReference type="InterPro" id="IPR023996">
    <property type="entry name" value="TonB-dep_OMP_SusC/RagA"/>
</dbReference>
<keyword evidence="6 7" id="KW-0998">Cell outer membrane</keyword>
<dbReference type="RefSeq" id="WP_126162129.1">
    <property type="nucleotide sequence ID" value="NZ_RQPJ01000003.1"/>
</dbReference>
<protein>
    <submittedName>
        <fullName evidence="9">SusC/RagA family TonB-linked outer membrane protein</fullName>
    </submittedName>
</protein>
<keyword evidence="10" id="KW-1185">Reference proteome</keyword>
<dbReference type="InterPro" id="IPR023997">
    <property type="entry name" value="TonB-dep_OMP_SusC/RagA_CS"/>
</dbReference>
<evidence type="ECO:0000259" key="8">
    <source>
        <dbReference type="Pfam" id="PF07715"/>
    </source>
</evidence>
<dbReference type="InterPro" id="IPR036942">
    <property type="entry name" value="Beta-barrel_TonB_sf"/>
</dbReference>
<evidence type="ECO:0000256" key="6">
    <source>
        <dbReference type="ARBA" id="ARBA00023237"/>
    </source>
</evidence>
<sequence length="1016" mass="113226">MKNNLEYRGFMRLCLLYICFLVPPPYFAHFPHGHCFKDVSILEPQQQFTITGTVSDTYGPMPGVHVLIKGSNKGTFTNDKGGYSITVTNKDILVFSYLGYHSRELPVLGRTTLDVEMLSEVTELQEVEVNAGYYTVKEKERTGSISRVTAKEIELQPIVSPLEALQGRMAGVEVIQQSGVPGSAPIIRIRGQNSLRNGTTDNGNLPLYIIDGVPVISTPITGGSNMYLNGIDPLTTLNLANIKSVEVLKDADATAIYGSRGANGVVLVTTKKGEGYFTKTKVEAHMYSGFGTASNKMDLLNTEQYLRLRKAVLANDEREPDESTDYDLLLWDQNRYTDWQEELFGGTSMITDLNVSASGGSATTSFRLGGSFHKEGLVFPGDEQYQKITAGLNLSHRSKNKKFRVTVSANYGFDKSGTPAYDGSFYSTALSLPPNAPPIYNDDGSLHWEEWEYSSNLNNPLAAILNRTATDLGYNLIANMGLSYSVLNVLTFKVNAGHTYLNREFKGLFSKDEYRPDLREFLNHRSTESHRTRKSSIIEPQLVYKNKLGNGSLDGLIGMTYQQNESKSLQVSGEGYPSEALIKDLSAAEVISISDNKYTKYRYNAVFARFGYNWKQRYFVNITGRRDGSSRFGPNKRFANFGAIGAAWIFSEDPFVKRSIPFLSFGKLRGSYGTTGSDQIGDYGYLDSYEATRGPGGLYPTQLFNPDYSWEVNKKLEVALELGILEESVHLGTSWYRNRSSNQLVGFPLPSITGFGSVQANLPATVQNTGWEFELSTANIRSRGFNWQTHLNLTFPNNKLVSFPDIDQTSYANTYRVGHPLNIGLLYKFDGLDPETGYYRMVDVNEDGRYDYTDRIIVKNLGSKYFGGITNTISYKGLGLSFSMDFVVKDGLNYPLATPGTISQQSIEFYKVWQGTEGDVVQKLSLTNAALSAYRRYRISDRFTSDASFLRLNNLGISYEFPDAVLDRIGFSTCKLFLQGRNLITLTRYNSLNVETPGDSSIPSLRTITLGIQLQL</sequence>
<dbReference type="Pfam" id="PF07715">
    <property type="entry name" value="Plug"/>
    <property type="match status" value="1"/>
</dbReference>